<dbReference type="InterPro" id="IPR025421">
    <property type="entry name" value="DUF4148"/>
</dbReference>
<sequence>MKNFTVAVLNILFGAASIAPAMAQTSPPMASSPPAPLTRADVKADLAAWRAAGFKPPTNFEHYPANAQQASRIVADQRARALGQH</sequence>
<comment type="caution">
    <text evidence="2">The sequence shown here is derived from an EMBL/GenBank/DDBJ whole genome shotgun (WGS) entry which is preliminary data.</text>
</comment>
<name>A0ABW9EQ54_9BURK</name>
<evidence type="ECO:0000256" key="1">
    <source>
        <dbReference type="SAM" id="SignalP"/>
    </source>
</evidence>
<dbReference type="EMBL" id="JAQQCL010000041">
    <property type="protein sequence ID" value="MFM0721220.1"/>
    <property type="molecule type" value="Genomic_DNA"/>
</dbReference>
<dbReference type="RefSeq" id="WP_408157225.1">
    <property type="nucleotide sequence ID" value="NZ_JAQQCL010000041.1"/>
</dbReference>
<reference evidence="2 3" key="1">
    <citation type="journal article" date="2024" name="Chem. Sci.">
        <title>Discovery of megapolipeptins by genome mining of a Burkholderiales bacteria collection.</title>
        <authorList>
            <person name="Paulo B.S."/>
            <person name="Recchia M.J.J."/>
            <person name="Lee S."/>
            <person name="Fergusson C.H."/>
            <person name="Romanowski S.B."/>
            <person name="Hernandez A."/>
            <person name="Krull N."/>
            <person name="Liu D.Y."/>
            <person name="Cavanagh H."/>
            <person name="Bos A."/>
            <person name="Gray C.A."/>
            <person name="Murphy B.T."/>
            <person name="Linington R.G."/>
            <person name="Eustaquio A.S."/>
        </authorList>
    </citation>
    <scope>NUCLEOTIDE SEQUENCE [LARGE SCALE GENOMIC DNA]</scope>
    <source>
        <strain evidence="2 3">RL17-350-BIC-E</strain>
    </source>
</reference>
<feature type="chain" id="PRO_5045460158" evidence="1">
    <location>
        <begin position="24"/>
        <end position="85"/>
    </location>
</feature>
<dbReference type="Proteomes" id="UP001629392">
    <property type="component" value="Unassembled WGS sequence"/>
</dbReference>
<keyword evidence="3" id="KW-1185">Reference proteome</keyword>
<proteinExistence type="predicted"/>
<organism evidence="2 3">
    <name type="scientific">Paraburkholderia strydomiana</name>
    <dbReference type="NCBI Taxonomy" id="1245417"/>
    <lineage>
        <taxon>Bacteria</taxon>
        <taxon>Pseudomonadati</taxon>
        <taxon>Pseudomonadota</taxon>
        <taxon>Betaproteobacteria</taxon>
        <taxon>Burkholderiales</taxon>
        <taxon>Burkholderiaceae</taxon>
        <taxon>Paraburkholderia</taxon>
    </lineage>
</organism>
<evidence type="ECO:0000313" key="3">
    <source>
        <dbReference type="Proteomes" id="UP001629392"/>
    </source>
</evidence>
<dbReference type="Pfam" id="PF13663">
    <property type="entry name" value="DUF4148"/>
    <property type="match status" value="1"/>
</dbReference>
<gene>
    <name evidence="2" type="ORF">PQQ73_33465</name>
</gene>
<keyword evidence="1" id="KW-0732">Signal</keyword>
<feature type="signal peptide" evidence="1">
    <location>
        <begin position="1"/>
        <end position="23"/>
    </location>
</feature>
<accession>A0ABW9EQ54</accession>
<evidence type="ECO:0000313" key="2">
    <source>
        <dbReference type="EMBL" id="MFM0721220.1"/>
    </source>
</evidence>
<protein>
    <submittedName>
        <fullName evidence="2">DUF4148 domain-containing protein</fullName>
    </submittedName>
</protein>